<dbReference type="InterPro" id="IPR035992">
    <property type="entry name" value="Ricin_B-like_lectins"/>
</dbReference>
<feature type="non-terminal residue" evidence="2">
    <location>
        <position position="1"/>
    </location>
</feature>
<keyword evidence="3" id="KW-1185">Reference proteome</keyword>
<dbReference type="Gene3D" id="2.80.10.50">
    <property type="match status" value="2"/>
</dbReference>
<dbReference type="PROSITE" id="PS50231">
    <property type="entry name" value="RICIN_B_LECTIN"/>
    <property type="match status" value="1"/>
</dbReference>
<comment type="caution">
    <text evidence="2">The sequence shown here is derived from an EMBL/GenBank/DDBJ whole genome shotgun (WGS) entry which is preliminary data.</text>
</comment>
<reference evidence="2 3" key="1">
    <citation type="submission" date="2019-06" db="EMBL/GenBank/DDBJ databases">
        <title>Comparative genomics and metabolomics analyses of clavulanic acid producing Streptomyces species provides insight into specialized metabolism and evolution of beta-lactam biosynthetic gene clusters.</title>
        <authorList>
            <person name="Moore M.A."/>
            <person name="Cruz-Morales P."/>
            <person name="Barona Gomez F."/>
            <person name="Kapil T."/>
        </authorList>
    </citation>
    <scope>NUCLEOTIDE SEQUENCE [LARGE SCALE GENOMIC DNA]</scope>
    <source>
        <strain evidence="2 3">T-272</strain>
    </source>
</reference>
<proteinExistence type="predicted"/>
<dbReference type="CDD" id="cd00161">
    <property type="entry name" value="beta-trefoil_Ricin-like"/>
    <property type="match status" value="1"/>
</dbReference>
<name>A0ABW9NYJ3_9ACTN</name>
<dbReference type="InterPro" id="IPR000772">
    <property type="entry name" value="Ricin_B_lectin"/>
</dbReference>
<feature type="domain" description="Ricin B lectin" evidence="1">
    <location>
        <begin position="5"/>
        <end position="79"/>
    </location>
</feature>
<evidence type="ECO:0000259" key="1">
    <source>
        <dbReference type="Pfam" id="PF14200"/>
    </source>
</evidence>
<dbReference type="SUPFAM" id="SSF50370">
    <property type="entry name" value="Ricin B-like lectins"/>
    <property type="match status" value="1"/>
</dbReference>
<organism evidence="2 3">
    <name type="scientific">Streptomyces katsurahamanus</name>
    <dbReference type="NCBI Taxonomy" id="2577098"/>
    <lineage>
        <taxon>Bacteria</taxon>
        <taxon>Bacillati</taxon>
        <taxon>Actinomycetota</taxon>
        <taxon>Actinomycetes</taxon>
        <taxon>Kitasatosporales</taxon>
        <taxon>Streptomycetaceae</taxon>
        <taxon>Streptomyces</taxon>
    </lineage>
</organism>
<evidence type="ECO:0000313" key="3">
    <source>
        <dbReference type="Proteomes" id="UP000460558"/>
    </source>
</evidence>
<dbReference type="EMBL" id="VDEQ01000250">
    <property type="protein sequence ID" value="MQS38335.1"/>
    <property type="molecule type" value="Genomic_DNA"/>
</dbReference>
<dbReference type="Pfam" id="PF14200">
    <property type="entry name" value="RicinB_lectin_2"/>
    <property type="match status" value="1"/>
</dbReference>
<sequence>SGKLTEIRNHHSGMCLDAANGSTADGAIIAQRTCNGMKWQKWRAFFDNSSGAYQIVNEHSQKCLEVLGGSTADGASVVQSSCYGTPPQYWY</sequence>
<dbReference type="Proteomes" id="UP000460558">
    <property type="component" value="Unassembled WGS sequence"/>
</dbReference>
<gene>
    <name evidence="2" type="ORF">FFZ77_22750</name>
</gene>
<protein>
    <submittedName>
        <fullName evidence="2">RICIN domain-containing protein</fullName>
    </submittedName>
</protein>
<evidence type="ECO:0000313" key="2">
    <source>
        <dbReference type="EMBL" id="MQS38335.1"/>
    </source>
</evidence>
<accession>A0ABW9NYJ3</accession>
<dbReference type="RefSeq" id="WP_228387089.1">
    <property type="nucleotide sequence ID" value="NZ_VDEQ01000250.1"/>
</dbReference>